<dbReference type="CDD" id="cd07561">
    <property type="entry name" value="Peptidase_S41_CPP_like"/>
    <property type="match status" value="1"/>
</dbReference>
<dbReference type="GO" id="GO:0007165">
    <property type="term" value="P:signal transduction"/>
    <property type="evidence" value="ECO:0007669"/>
    <property type="project" value="TreeGrafter"/>
</dbReference>
<dbReference type="PANTHER" id="PTHR32060">
    <property type="entry name" value="TAIL-SPECIFIC PROTEASE"/>
    <property type="match status" value="1"/>
</dbReference>
<dbReference type="GO" id="GO:0030288">
    <property type="term" value="C:outer membrane-bounded periplasmic space"/>
    <property type="evidence" value="ECO:0007669"/>
    <property type="project" value="TreeGrafter"/>
</dbReference>
<dbReference type="EMBL" id="CP010836">
    <property type="protein sequence ID" value="AJP74695.1"/>
    <property type="molecule type" value="Genomic_DNA"/>
</dbReference>
<dbReference type="GO" id="GO:0006508">
    <property type="term" value="P:proteolysis"/>
    <property type="evidence" value="ECO:0007669"/>
    <property type="project" value="InterPro"/>
</dbReference>
<evidence type="ECO:0000259" key="2">
    <source>
        <dbReference type="SMART" id="SM00245"/>
    </source>
</evidence>
<dbReference type="GO" id="GO:0008236">
    <property type="term" value="F:serine-type peptidase activity"/>
    <property type="evidence" value="ECO:0007669"/>
    <property type="project" value="InterPro"/>
</dbReference>
<dbReference type="InterPro" id="IPR036034">
    <property type="entry name" value="PDZ_sf"/>
</dbReference>
<dbReference type="PANTHER" id="PTHR32060:SF30">
    <property type="entry name" value="CARBOXY-TERMINAL PROCESSING PROTEASE CTPA"/>
    <property type="match status" value="1"/>
</dbReference>
<feature type="domain" description="Tail specific protease" evidence="2">
    <location>
        <begin position="156"/>
        <end position="364"/>
    </location>
</feature>
<dbReference type="InterPro" id="IPR029045">
    <property type="entry name" value="ClpP/crotonase-like_dom_sf"/>
</dbReference>
<dbReference type="Proteomes" id="UP000032300">
    <property type="component" value="Chromosome"/>
</dbReference>
<dbReference type="Pfam" id="PF03572">
    <property type="entry name" value="Peptidase_S41"/>
    <property type="match status" value="1"/>
</dbReference>
<feature type="region of interest" description="Disordered" evidence="1">
    <location>
        <begin position="414"/>
        <end position="438"/>
    </location>
</feature>
<dbReference type="SUPFAM" id="SSF52096">
    <property type="entry name" value="ClpP/crotonase"/>
    <property type="match status" value="1"/>
</dbReference>
<organism evidence="3 4">
    <name type="scientific">Sphingomonas hengshuiensis</name>
    <dbReference type="NCBI Taxonomy" id="1609977"/>
    <lineage>
        <taxon>Bacteria</taxon>
        <taxon>Pseudomonadati</taxon>
        <taxon>Pseudomonadota</taxon>
        <taxon>Alphaproteobacteria</taxon>
        <taxon>Sphingomonadales</taxon>
        <taxon>Sphingomonadaceae</taxon>
        <taxon>Sphingomonas</taxon>
    </lineage>
</organism>
<keyword evidence="4" id="KW-1185">Reference proteome</keyword>
<accession>A0A7U5BG78</accession>
<evidence type="ECO:0000256" key="1">
    <source>
        <dbReference type="SAM" id="MobiDB-lite"/>
    </source>
</evidence>
<proteinExistence type="predicted"/>
<sequence>MRERQTWAAAQLNEWYLFPDTLPASLDPSPYASVDAYIDALTATARAQNKDRYFTYLTSIAAENAYYASGSSAGYGFRLGYDSAAGRIFVAESFENTPALTAGIDRGTEIVAIGTSAASLRTVSAILAAEGTDGVTNALGPSTTGTTRTLRVTDAAGTRTVTIAKAEYALTPVSSRYGARILDDGGTKIGYVNLRSFIETADPALRSAFAQFRAAGVTKLIVDLRYNGGGLISIAELMGDLLGGNRSTSDVFDYVTFRPEKSAENTTRYFRPQAESVSPIKIAFIGTGGTASASELVMNAFIPYLHANAALIGANTYGKPVGQIALDRTPCDDRLRVIALAVQNSARQGAYYNGLAGTMEASCRAVDDISHPLGDPAEASTRVALDYLAGRSCTAISASTGAATASSERVRLTGSQPEQGLLVPSQPTPMQREVPGAY</sequence>
<dbReference type="AlphaFoldDB" id="A0A7U5BG78"/>
<reference evidence="3 4" key="1">
    <citation type="journal article" date="2015" name="Int. J. Syst. Evol. Microbiol.">
        <title>Sphingomonas hengshuiensis sp. nov., isolated from lake wetland.</title>
        <authorList>
            <person name="Wei S."/>
            <person name="Wang T."/>
            <person name="Liu H."/>
            <person name="Zhang C."/>
            <person name="Guo J."/>
            <person name="Wang Q."/>
            <person name="Liang K."/>
            <person name="Zhang Z."/>
        </authorList>
    </citation>
    <scope>NUCLEOTIDE SEQUENCE [LARGE SCALE GENOMIC DNA]</scope>
    <source>
        <strain evidence="3 4">WHSC-8</strain>
    </source>
</reference>
<evidence type="ECO:0000313" key="3">
    <source>
        <dbReference type="EMBL" id="AJP74695.1"/>
    </source>
</evidence>
<dbReference type="SMART" id="SM00245">
    <property type="entry name" value="TSPc"/>
    <property type="match status" value="1"/>
</dbReference>
<protein>
    <submittedName>
        <fullName evidence="3">Peptidase S41</fullName>
    </submittedName>
</protein>
<reference evidence="3 4" key="2">
    <citation type="submission" date="2015-02" db="EMBL/GenBank/DDBJ databases">
        <title>The complete genome of Sphingomonas hengshuiensis sp. WHSC-8 isolated from soil of Hengshui Lake.</title>
        <authorList>
            <person name="Wei S."/>
            <person name="Guo J."/>
            <person name="Su C."/>
            <person name="Wu R."/>
            <person name="Zhang Z."/>
            <person name="Liang K."/>
            <person name="Li H."/>
            <person name="Wang T."/>
            <person name="Liu H."/>
            <person name="Zhang C."/>
            <person name="Li Z."/>
            <person name="Wang Q."/>
            <person name="Meng J."/>
        </authorList>
    </citation>
    <scope>NUCLEOTIDE SEQUENCE [LARGE SCALE GENOMIC DNA]</scope>
    <source>
        <strain evidence="3 4">WHSC-8</strain>
    </source>
</reference>
<dbReference type="KEGG" id="sphi:TS85_20500"/>
<dbReference type="Gene3D" id="2.30.42.10">
    <property type="match status" value="1"/>
</dbReference>
<dbReference type="InterPro" id="IPR005151">
    <property type="entry name" value="Tail-specific_protease"/>
</dbReference>
<dbReference type="GO" id="GO:0004175">
    <property type="term" value="F:endopeptidase activity"/>
    <property type="evidence" value="ECO:0007669"/>
    <property type="project" value="TreeGrafter"/>
</dbReference>
<name>A0A7U5BG78_9SPHN</name>
<gene>
    <name evidence="3" type="ORF">TS85_20500</name>
</gene>
<dbReference type="Gene3D" id="3.30.750.170">
    <property type="match status" value="1"/>
</dbReference>
<dbReference type="Gene3D" id="3.90.226.10">
    <property type="entry name" value="2-enoyl-CoA Hydratase, Chain A, domain 1"/>
    <property type="match status" value="1"/>
</dbReference>
<evidence type="ECO:0000313" key="4">
    <source>
        <dbReference type="Proteomes" id="UP000032300"/>
    </source>
</evidence>